<evidence type="ECO:0000313" key="1">
    <source>
        <dbReference type="EMBL" id="QSZ40822.1"/>
    </source>
</evidence>
<name>A0A975GBU3_9BACT</name>
<protein>
    <submittedName>
        <fullName evidence="1">Uncharacterized protein</fullName>
    </submittedName>
</protein>
<dbReference type="KEGG" id="saqt:GJV85_01390"/>
<evidence type="ECO:0000313" key="2">
    <source>
        <dbReference type="Proteomes" id="UP000671852"/>
    </source>
</evidence>
<dbReference type="EMBL" id="CP046072">
    <property type="protein sequence ID" value="QSZ40822.1"/>
    <property type="molecule type" value="Genomic_DNA"/>
</dbReference>
<proteinExistence type="predicted"/>
<dbReference type="AlphaFoldDB" id="A0A975GBU3"/>
<reference evidence="1" key="2">
    <citation type="submission" date="2021-04" db="EMBL/GenBank/DDBJ databases">
        <title>Isolation and characterization of a novel species of the genus Sulfurimonas.</title>
        <authorList>
            <person name="Fukui M."/>
        </authorList>
    </citation>
    <scope>NUCLEOTIDE SEQUENCE</scope>
    <source>
        <strain evidence="1">H1576</strain>
    </source>
</reference>
<reference evidence="1" key="1">
    <citation type="submission" date="2019-11" db="EMBL/GenBank/DDBJ databases">
        <authorList>
            <person name="Kojima H."/>
        </authorList>
    </citation>
    <scope>NUCLEOTIDE SEQUENCE</scope>
    <source>
        <strain evidence="1">H1576</strain>
    </source>
</reference>
<keyword evidence="2" id="KW-1185">Reference proteome</keyword>
<accession>A0A975GBU3</accession>
<gene>
    <name evidence="1" type="ORF">GJV85_01390</name>
</gene>
<organism evidence="1 2">
    <name type="scientific">Sulfurimonas aquatica</name>
    <dbReference type="NCBI Taxonomy" id="2672570"/>
    <lineage>
        <taxon>Bacteria</taxon>
        <taxon>Pseudomonadati</taxon>
        <taxon>Campylobacterota</taxon>
        <taxon>Epsilonproteobacteria</taxon>
        <taxon>Campylobacterales</taxon>
        <taxon>Sulfurimonadaceae</taxon>
        <taxon>Sulfurimonas</taxon>
    </lineage>
</organism>
<dbReference type="Proteomes" id="UP000671852">
    <property type="component" value="Chromosome"/>
</dbReference>
<sequence length="69" mass="8171">MMIKKKVNQDLRDKNIEFEINTVKYRALRFYQTKMTVDVLILNDPDKTGVHNIPFAHIPKAIKKFIKPN</sequence>